<sequence length="417" mass="46754">MIRQLANWFAEDLTNRKFSELDIPRLATEEVFKLHPEQLLRFFEESWAYGKSGRPVFQLPSGLLYGAIPGLESGIRDLLPGITKTFFGPIQITRGPATDSGTGGRWDHLIYAYLIENTRLIDIFRRVVTEYLQGERLEVPSSLTHLWLRTTESLFFRDLPSSSIAAITSRIRPDPEATRRNAYYRMFGVDLNHGTDGASSYPYHRPTASNTGFIEIFEDFLREVWLASENYKNTSGINTKDDAAIATSARDMQDMLTTRRRLGNLAREEFAIVSMLSWFHLTVESDNCVVTDLKANAGSPEERLRKIGERVGLAPHTKSESFFRLAPAMSTLLSRIELGDFNTSSTVSVLYADPETGPPNIVRTEMLDIINQWSTATGRDMKARRTTVTPRTNVPAARPKASPPRAPVATGDGSRTG</sequence>
<accession>A0ABV2XIM2</accession>
<name>A0ABV2XIM2_9NOCA</name>
<gene>
    <name evidence="2" type="ORF">ABZ507_28455</name>
</gene>
<dbReference type="EMBL" id="JBEYBR010000098">
    <property type="protein sequence ID" value="MEU2125754.1"/>
    <property type="molecule type" value="Genomic_DNA"/>
</dbReference>
<feature type="region of interest" description="Disordered" evidence="1">
    <location>
        <begin position="378"/>
        <end position="417"/>
    </location>
</feature>
<dbReference type="Proteomes" id="UP001550535">
    <property type="component" value="Unassembled WGS sequence"/>
</dbReference>
<comment type="caution">
    <text evidence="2">The sequence shown here is derived from an EMBL/GenBank/DDBJ whole genome shotgun (WGS) entry which is preliminary data.</text>
</comment>
<evidence type="ECO:0000256" key="1">
    <source>
        <dbReference type="SAM" id="MobiDB-lite"/>
    </source>
</evidence>
<keyword evidence="3" id="KW-1185">Reference proteome</keyword>
<protein>
    <submittedName>
        <fullName evidence="2">Uncharacterized protein</fullName>
    </submittedName>
</protein>
<feature type="compositionally biased region" description="Low complexity" evidence="1">
    <location>
        <begin position="386"/>
        <end position="400"/>
    </location>
</feature>
<evidence type="ECO:0000313" key="3">
    <source>
        <dbReference type="Proteomes" id="UP001550535"/>
    </source>
</evidence>
<dbReference type="RefSeq" id="WP_063023437.1">
    <property type="nucleotide sequence ID" value="NZ_JBEYBM010000024.1"/>
</dbReference>
<evidence type="ECO:0000313" key="2">
    <source>
        <dbReference type="EMBL" id="MEU2125754.1"/>
    </source>
</evidence>
<reference evidence="2 3" key="1">
    <citation type="submission" date="2024-06" db="EMBL/GenBank/DDBJ databases">
        <title>The Natural Products Discovery Center: Release of the First 8490 Sequenced Strains for Exploring Actinobacteria Biosynthetic Diversity.</title>
        <authorList>
            <person name="Kalkreuter E."/>
            <person name="Kautsar S.A."/>
            <person name="Yang D."/>
            <person name="Bader C.D."/>
            <person name="Teijaro C.N."/>
            <person name="Fluegel L."/>
            <person name="Davis C.M."/>
            <person name="Simpson J.R."/>
            <person name="Lauterbach L."/>
            <person name="Steele A.D."/>
            <person name="Gui C."/>
            <person name="Meng S."/>
            <person name="Li G."/>
            <person name="Viehrig K."/>
            <person name="Ye F."/>
            <person name="Su P."/>
            <person name="Kiefer A.F."/>
            <person name="Nichols A."/>
            <person name="Cepeda A.J."/>
            <person name="Yan W."/>
            <person name="Fan B."/>
            <person name="Jiang Y."/>
            <person name="Adhikari A."/>
            <person name="Zheng C.-J."/>
            <person name="Schuster L."/>
            <person name="Cowan T.M."/>
            <person name="Smanski M.J."/>
            <person name="Chevrette M.G."/>
            <person name="De Carvalho L.P.S."/>
            <person name="Shen B."/>
        </authorList>
    </citation>
    <scope>NUCLEOTIDE SEQUENCE [LARGE SCALE GENOMIC DNA]</scope>
    <source>
        <strain evidence="2 3">NPDC019434</strain>
    </source>
</reference>
<proteinExistence type="predicted"/>
<organism evidence="2 3">
    <name type="scientific">Nocardia niwae</name>
    <dbReference type="NCBI Taxonomy" id="626084"/>
    <lineage>
        <taxon>Bacteria</taxon>
        <taxon>Bacillati</taxon>
        <taxon>Actinomycetota</taxon>
        <taxon>Actinomycetes</taxon>
        <taxon>Mycobacteriales</taxon>
        <taxon>Nocardiaceae</taxon>
        <taxon>Nocardia</taxon>
    </lineage>
</organism>